<dbReference type="InterPro" id="IPR000182">
    <property type="entry name" value="GNAT_dom"/>
</dbReference>
<evidence type="ECO:0000256" key="1">
    <source>
        <dbReference type="ARBA" id="ARBA00022679"/>
    </source>
</evidence>
<dbReference type="Gene3D" id="3.40.630.30">
    <property type="match status" value="1"/>
</dbReference>
<accession>A0ABR5D8X7</accession>
<name>A0ABR5D8X7_9HYPH</name>
<sequence length="171" mass="19035">MVEKSIRRLTQEDVDIFRQMRLEALHTEPAAYASSAADWEKLTMDEWRARLTQNDVFAAFWNNAPVGIMGLMRQAASKMAHRATLIMVYVRAEARGSGVASELLEAVKSFARDSGIRQIELAVSAENPVAAGFYKRAGFSQIGRVPGGFLHEGREIDDIMMACRVDAEGKR</sequence>
<dbReference type="PANTHER" id="PTHR43877">
    <property type="entry name" value="AMINOALKYLPHOSPHONATE N-ACETYLTRANSFERASE-RELATED-RELATED"/>
    <property type="match status" value="1"/>
</dbReference>
<evidence type="ECO:0000259" key="3">
    <source>
        <dbReference type="PROSITE" id="PS51186"/>
    </source>
</evidence>
<feature type="domain" description="N-acetyltransferase" evidence="3">
    <location>
        <begin position="4"/>
        <end position="166"/>
    </location>
</feature>
<dbReference type="InterPro" id="IPR050832">
    <property type="entry name" value="Bact_Acetyltransf"/>
</dbReference>
<evidence type="ECO:0000313" key="4">
    <source>
        <dbReference type="EMBL" id="KJF73529.1"/>
    </source>
</evidence>
<proteinExistence type="predicted"/>
<protein>
    <submittedName>
        <fullName evidence="4">Acetyltransferase</fullName>
    </submittedName>
</protein>
<evidence type="ECO:0000313" key="5">
    <source>
        <dbReference type="Proteomes" id="UP000032564"/>
    </source>
</evidence>
<evidence type="ECO:0000256" key="2">
    <source>
        <dbReference type="ARBA" id="ARBA00023315"/>
    </source>
</evidence>
<dbReference type="Pfam" id="PF00583">
    <property type="entry name" value="Acetyltransf_1"/>
    <property type="match status" value="1"/>
</dbReference>
<dbReference type="Proteomes" id="UP000032564">
    <property type="component" value="Unassembled WGS sequence"/>
</dbReference>
<reference evidence="4 5" key="1">
    <citation type="submission" date="2014-12" db="EMBL/GenBank/DDBJ databases">
        <authorList>
            <person name="Kuzmanovic N."/>
            <person name="Pulawska J."/>
            <person name="Obradovic A."/>
        </authorList>
    </citation>
    <scope>NUCLEOTIDE SEQUENCE [LARGE SCALE GENOMIC DNA]</scope>
    <source>
        <strain evidence="4 5">KFB 330</strain>
    </source>
</reference>
<dbReference type="PANTHER" id="PTHR43877:SF2">
    <property type="entry name" value="AMINOALKYLPHOSPHONATE N-ACETYLTRANSFERASE-RELATED"/>
    <property type="match status" value="1"/>
</dbReference>
<gene>
    <name evidence="4" type="ORF">RP75_09305</name>
</gene>
<keyword evidence="1" id="KW-0808">Transferase</keyword>
<dbReference type="PROSITE" id="PS51186">
    <property type="entry name" value="GNAT"/>
    <property type="match status" value="1"/>
</dbReference>
<dbReference type="SUPFAM" id="SSF55729">
    <property type="entry name" value="Acyl-CoA N-acyltransferases (Nat)"/>
    <property type="match status" value="1"/>
</dbReference>
<comment type="caution">
    <text evidence="4">The sequence shown here is derived from an EMBL/GenBank/DDBJ whole genome shotgun (WGS) entry which is preliminary data.</text>
</comment>
<dbReference type="EMBL" id="JWIT01000005">
    <property type="protein sequence ID" value="KJF73529.1"/>
    <property type="molecule type" value="Genomic_DNA"/>
</dbReference>
<keyword evidence="5" id="KW-1185">Reference proteome</keyword>
<dbReference type="CDD" id="cd04301">
    <property type="entry name" value="NAT_SF"/>
    <property type="match status" value="1"/>
</dbReference>
<organism evidence="4 5">
    <name type="scientific">Agrobacterium arsenijevicii</name>
    <dbReference type="NCBI Taxonomy" id="1585697"/>
    <lineage>
        <taxon>Bacteria</taxon>
        <taxon>Pseudomonadati</taxon>
        <taxon>Pseudomonadota</taxon>
        <taxon>Alphaproteobacteria</taxon>
        <taxon>Hyphomicrobiales</taxon>
        <taxon>Rhizobiaceae</taxon>
        <taxon>Rhizobium/Agrobacterium group</taxon>
        <taxon>Agrobacterium</taxon>
    </lineage>
</organism>
<dbReference type="InterPro" id="IPR016181">
    <property type="entry name" value="Acyl_CoA_acyltransferase"/>
</dbReference>
<keyword evidence="2" id="KW-0012">Acyltransferase</keyword>
<dbReference type="RefSeq" id="WP_045017544.1">
    <property type="nucleotide sequence ID" value="NZ_CP166104.1"/>
</dbReference>